<reference evidence="1" key="1">
    <citation type="journal article" date="2021" name="PeerJ">
        <title>Extensive microbial diversity within the chicken gut microbiome revealed by metagenomics and culture.</title>
        <authorList>
            <person name="Gilroy R."/>
            <person name="Ravi A."/>
            <person name="Getino M."/>
            <person name="Pursley I."/>
            <person name="Horton D.L."/>
            <person name="Alikhan N.F."/>
            <person name="Baker D."/>
            <person name="Gharbi K."/>
            <person name="Hall N."/>
            <person name="Watson M."/>
            <person name="Adriaenssens E.M."/>
            <person name="Foster-Nyarko E."/>
            <person name="Jarju S."/>
            <person name="Secka A."/>
            <person name="Antonio M."/>
            <person name="Oren A."/>
            <person name="Chaudhuri R.R."/>
            <person name="La Ragione R."/>
            <person name="Hildebrand F."/>
            <person name="Pallen M.J."/>
        </authorList>
    </citation>
    <scope>NUCLEOTIDE SEQUENCE</scope>
    <source>
        <strain evidence="1">ChiGjej2B2-19336</strain>
    </source>
</reference>
<dbReference type="AlphaFoldDB" id="A0A921DRP6"/>
<dbReference type="EMBL" id="DYZA01000187">
    <property type="protein sequence ID" value="HJD97819.1"/>
    <property type="molecule type" value="Genomic_DNA"/>
</dbReference>
<accession>A0A921DRP6</accession>
<evidence type="ECO:0000313" key="1">
    <source>
        <dbReference type="EMBL" id="HJD97819.1"/>
    </source>
</evidence>
<comment type="caution">
    <text evidence="1">The sequence shown here is derived from an EMBL/GenBank/DDBJ whole genome shotgun (WGS) entry which is preliminary data.</text>
</comment>
<organism evidence="1 2">
    <name type="scientific">Mailhella massiliensis</name>
    <dbReference type="NCBI Taxonomy" id="1903261"/>
    <lineage>
        <taxon>Bacteria</taxon>
        <taxon>Pseudomonadati</taxon>
        <taxon>Thermodesulfobacteriota</taxon>
        <taxon>Desulfovibrionia</taxon>
        <taxon>Desulfovibrionales</taxon>
        <taxon>Desulfovibrionaceae</taxon>
        <taxon>Mailhella</taxon>
    </lineage>
</organism>
<reference evidence="1" key="2">
    <citation type="submission" date="2021-09" db="EMBL/GenBank/DDBJ databases">
        <authorList>
            <person name="Gilroy R."/>
        </authorList>
    </citation>
    <scope>NUCLEOTIDE SEQUENCE</scope>
    <source>
        <strain evidence="1">ChiGjej2B2-19336</strain>
    </source>
</reference>
<name>A0A921DRP6_9BACT</name>
<gene>
    <name evidence="1" type="ORF">K8W16_09265</name>
</gene>
<protein>
    <submittedName>
        <fullName evidence="1">Tail protein X</fullName>
    </submittedName>
</protein>
<proteinExistence type="predicted"/>
<dbReference type="Pfam" id="PF05489">
    <property type="entry name" value="Phage_tail_X"/>
    <property type="match status" value="1"/>
</dbReference>
<dbReference type="RefSeq" id="WP_304122864.1">
    <property type="nucleotide sequence ID" value="NZ_DYZA01000187.1"/>
</dbReference>
<dbReference type="Proteomes" id="UP000698963">
    <property type="component" value="Unassembled WGS sequence"/>
</dbReference>
<dbReference type="InterPro" id="IPR008861">
    <property type="entry name" value="GpX-like"/>
</dbReference>
<sequence>MASSYKTLQGDTWDSIAYGLWGRENLMHLLILANPEYADVLIFPAGTVLVVPDVETSTIAGNLPPWMTE</sequence>
<evidence type="ECO:0000313" key="2">
    <source>
        <dbReference type="Proteomes" id="UP000698963"/>
    </source>
</evidence>